<evidence type="ECO:0000313" key="2">
    <source>
        <dbReference type="EMBL" id="SER18400.1"/>
    </source>
</evidence>
<gene>
    <name evidence="2" type="ORF">SAMN05216230_10659</name>
</gene>
<protein>
    <recommendedName>
        <fullName evidence="1">DUF7673 domain-containing protein</fullName>
    </recommendedName>
</protein>
<proteinExistence type="predicted"/>
<dbReference type="RefSeq" id="WP_244891324.1">
    <property type="nucleotide sequence ID" value="NZ_FOEQ01000006.1"/>
</dbReference>
<accession>A0A1H9M3W0</accession>
<dbReference type="Pfam" id="PF24720">
    <property type="entry name" value="DUF7673"/>
    <property type="match status" value="1"/>
</dbReference>
<name>A0A1H9M3W0_9PSED</name>
<evidence type="ECO:0000259" key="1">
    <source>
        <dbReference type="Pfam" id="PF24720"/>
    </source>
</evidence>
<evidence type="ECO:0000313" key="3">
    <source>
        <dbReference type="Proteomes" id="UP000199221"/>
    </source>
</evidence>
<feature type="domain" description="DUF7673" evidence="1">
    <location>
        <begin position="31"/>
        <end position="113"/>
    </location>
</feature>
<reference evidence="2 3" key="1">
    <citation type="submission" date="2016-10" db="EMBL/GenBank/DDBJ databases">
        <authorList>
            <person name="de Groot N.N."/>
        </authorList>
    </citation>
    <scope>NUCLEOTIDE SEQUENCE [LARGE SCALE GENOMIC DNA]</scope>
    <source>
        <strain evidence="2 3">LMG 27941</strain>
    </source>
</reference>
<dbReference type="AlphaFoldDB" id="A0A1H9M3W0"/>
<dbReference type="EMBL" id="FOEQ01000006">
    <property type="protein sequence ID" value="SER18400.1"/>
    <property type="molecule type" value="Genomic_DNA"/>
</dbReference>
<dbReference type="Proteomes" id="UP000199221">
    <property type="component" value="Unassembled WGS sequence"/>
</dbReference>
<dbReference type="InterPro" id="IPR056090">
    <property type="entry name" value="DUF7673"/>
</dbReference>
<organism evidence="2 3">
    <name type="scientific">Pseudomonas soli</name>
    <dbReference type="NCBI Taxonomy" id="1306993"/>
    <lineage>
        <taxon>Bacteria</taxon>
        <taxon>Pseudomonadati</taxon>
        <taxon>Pseudomonadota</taxon>
        <taxon>Gammaproteobacteria</taxon>
        <taxon>Pseudomonadales</taxon>
        <taxon>Pseudomonadaceae</taxon>
        <taxon>Pseudomonas</taxon>
    </lineage>
</organism>
<sequence length="120" mass="13562">MHNNNRTLATVMAEAQAHQQRLPAIVTAGTQALHRLVPLALRDTGQSRVLGRFLLGVYNGEDFPFELSALRGLDLPLFEDCLKVLMMDYTPDLEVHERIQGGNQIWQQLIERWAPEVVGE</sequence>